<reference evidence="2 3" key="1">
    <citation type="submission" date="2024-09" db="EMBL/GenBank/DDBJ databases">
        <title>Chromosome-scale assembly of Riccia fluitans.</title>
        <authorList>
            <person name="Paukszto L."/>
            <person name="Sawicki J."/>
            <person name="Karawczyk K."/>
            <person name="Piernik-Szablinska J."/>
            <person name="Szczecinska M."/>
            <person name="Mazdziarz M."/>
        </authorList>
    </citation>
    <scope>NUCLEOTIDE SEQUENCE [LARGE SCALE GENOMIC DNA]</scope>
    <source>
        <strain evidence="2">Rf_01</strain>
        <tissue evidence="2">Aerial parts of the thallus</tissue>
    </source>
</reference>
<name>A0ABD1XHE0_9MARC</name>
<dbReference type="AlphaFoldDB" id="A0ABD1XHE0"/>
<evidence type="ECO:0000313" key="3">
    <source>
        <dbReference type="Proteomes" id="UP001605036"/>
    </source>
</evidence>
<comment type="caution">
    <text evidence="2">The sequence shown here is derived from an EMBL/GenBank/DDBJ whole genome shotgun (WGS) entry which is preliminary data.</text>
</comment>
<dbReference type="EMBL" id="JBHFFA010000035">
    <property type="protein sequence ID" value="KAL2603188.1"/>
    <property type="molecule type" value="Genomic_DNA"/>
</dbReference>
<protein>
    <submittedName>
        <fullName evidence="2">Uncharacterized protein</fullName>
    </submittedName>
</protein>
<evidence type="ECO:0000313" key="2">
    <source>
        <dbReference type="EMBL" id="KAL2603188.1"/>
    </source>
</evidence>
<gene>
    <name evidence="2" type="ORF">R1flu_017169</name>
</gene>
<proteinExistence type="predicted"/>
<sequence>MTLSSPEELASGAAVLSPMKVVVSSGNAGASPPCTKRKLVESRPRTGPRGNVATVRNVSSDPYVTGKCLKLELKLTNATPSRATMARMSAQETILGQLFSKEAIDVKNKLLSR</sequence>
<organism evidence="2 3">
    <name type="scientific">Riccia fluitans</name>
    <dbReference type="NCBI Taxonomy" id="41844"/>
    <lineage>
        <taxon>Eukaryota</taxon>
        <taxon>Viridiplantae</taxon>
        <taxon>Streptophyta</taxon>
        <taxon>Embryophyta</taxon>
        <taxon>Marchantiophyta</taxon>
        <taxon>Marchantiopsida</taxon>
        <taxon>Marchantiidae</taxon>
        <taxon>Marchantiales</taxon>
        <taxon>Ricciaceae</taxon>
        <taxon>Riccia</taxon>
    </lineage>
</organism>
<feature type="region of interest" description="Disordered" evidence="1">
    <location>
        <begin position="25"/>
        <end position="54"/>
    </location>
</feature>
<accession>A0ABD1XHE0</accession>
<dbReference type="Proteomes" id="UP001605036">
    <property type="component" value="Unassembled WGS sequence"/>
</dbReference>
<evidence type="ECO:0000256" key="1">
    <source>
        <dbReference type="SAM" id="MobiDB-lite"/>
    </source>
</evidence>
<keyword evidence="3" id="KW-1185">Reference proteome</keyword>